<dbReference type="NCBIfam" id="TIGR03570">
    <property type="entry name" value="NeuD_NnaD"/>
    <property type="match status" value="1"/>
</dbReference>
<proteinExistence type="predicted"/>
<keyword evidence="3" id="KW-1185">Reference proteome</keyword>
<dbReference type="RefSeq" id="WP_345445819.1">
    <property type="nucleotide sequence ID" value="NZ_BAABQU010000030.1"/>
</dbReference>
<evidence type="ECO:0000313" key="2">
    <source>
        <dbReference type="EMBL" id="GAA5440899.1"/>
    </source>
</evidence>
<sequence length="213" mass="22397">MTELFIVGAGGFGREVLTYAQDLELPVAGFLDDNAQALQGFDLTVDVVGRLAEQRFTAQQRVIVAIGDPLIRRRLARQVVEQGGQLYTLIHPTAYVARNATLEAGCVVCPFALVGAHAHVGWNTALNTYASVGHDARIGAHSVFSPYSVVNGHVTLGEAVFLGTHASVTPGKSVGLNSKISAGSVVSRTVEAGSLVSGNPAKGRVMFATRLDD</sequence>
<dbReference type="CDD" id="cd03360">
    <property type="entry name" value="LbH_AT_putative"/>
    <property type="match status" value="1"/>
</dbReference>
<evidence type="ECO:0000313" key="3">
    <source>
        <dbReference type="Proteomes" id="UP001423409"/>
    </source>
</evidence>
<dbReference type="InterPro" id="IPR011004">
    <property type="entry name" value="Trimer_LpxA-like_sf"/>
</dbReference>
<dbReference type="InterPro" id="IPR041561">
    <property type="entry name" value="PglD_N"/>
</dbReference>
<comment type="caution">
    <text evidence="2">The sequence shown here is derived from an EMBL/GenBank/DDBJ whole genome shotgun (WGS) entry which is preliminary data.</text>
</comment>
<dbReference type="Pfam" id="PF17836">
    <property type="entry name" value="PglD_N"/>
    <property type="match status" value="1"/>
</dbReference>
<dbReference type="PANTHER" id="PTHR43300">
    <property type="entry name" value="ACETYLTRANSFERASE"/>
    <property type="match status" value="1"/>
</dbReference>
<evidence type="ECO:0000259" key="1">
    <source>
        <dbReference type="Pfam" id="PF17836"/>
    </source>
</evidence>
<dbReference type="SUPFAM" id="SSF51161">
    <property type="entry name" value="Trimeric LpxA-like enzymes"/>
    <property type="match status" value="1"/>
</dbReference>
<name>A0ABP9UGL3_9DEIO</name>
<feature type="domain" description="PglD N-terminal" evidence="1">
    <location>
        <begin position="4"/>
        <end position="78"/>
    </location>
</feature>
<organism evidence="2 3">
    <name type="scientific">Deinococcus caeni</name>
    <dbReference type="NCBI Taxonomy" id="569127"/>
    <lineage>
        <taxon>Bacteria</taxon>
        <taxon>Thermotogati</taxon>
        <taxon>Deinococcota</taxon>
        <taxon>Deinococci</taxon>
        <taxon>Deinococcales</taxon>
        <taxon>Deinococcaceae</taxon>
        <taxon>Deinococcus</taxon>
    </lineage>
</organism>
<dbReference type="Gene3D" id="2.160.10.10">
    <property type="entry name" value="Hexapeptide repeat proteins"/>
    <property type="match status" value="1"/>
</dbReference>
<dbReference type="InterPro" id="IPR001451">
    <property type="entry name" value="Hexapep"/>
</dbReference>
<dbReference type="Proteomes" id="UP001423409">
    <property type="component" value="Unassembled WGS sequence"/>
</dbReference>
<dbReference type="Pfam" id="PF14602">
    <property type="entry name" value="Hexapep_2"/>
    <property type="match status" value="1"/>
</dbReference>
<protein>
    <submittedName>
        <fullName evidence="2">Acetyltransferase EpsM</fullName>
    </submittedName>
</protein>
<accession>A0ABP9UGL3</accession>
<dbReference type="InterPro" id="IPR050179">
    <property type="entry name" value="Trans_hexapeptide_repeat"/>
</dbReference>
<gene>
    <name evidence="2" type="primary">epsM</name>
    <name evidence="2" type="ORF">Dcae01_02427</name>
</gene>
<dbReference type="EMBL" id="BAABQU010000030">
    <property type="protein sequence ID" value="GAA5440899.1"/>
    <property type="molecule type" value="Genomic_DNA"/>
</dbReference>
<dbReference type="Gene3D" id="3.40.50.20">
    <property type="match status" value="1"/>
</dbReference>
<dbReference type="InterPro" id="IPR020019">
    <property type="entry name" value="AcTrfase_PglD-like"/>
</dbReference>
<dbReference type="PANTHER" id="PTHR43300:SF7">
    <property type="entry name" value="UDP-N-ACETYLBACILLOSAMINE N-ACETYLTRANSFERASE"/>
    <property type="match status" value="1"/>
</dbReference>
<reference evidence="2 3" key="1">
    <citation type="submission" date="2024-02" db="EMBL/GenBank/DDBJ databases">
        <title>Deinococcus caeni NBRC 101312.</title>
        <authorList>
            <person name="Ichikawa N."/>
            <person name="Katano-Makiyama Y."/>
            <person name="Hidaka K."/>
        </authorList>
    </citation>
    <scope>NUCLEOTIDE SEQUENCE [LARGE SCALE GENOMIC DNA]</scope>
    <source>
        <strain evidence="2 3">NBRC 101312</strain>
    </source>
</reference>